<organism evidence="1 2">
    <name type="scientific">Thraustotheca clavata</name>
    <dbReference type="NCBI Taxonomy" id="74557"/>
    <lineage>
        <taxon>Eukaryota</taxon>
        <taxon>Sar</taxon>
        <taxon>Stramenopiles</taxon>
        <taxon>Oomycota</taxon>
        <taxon>Saprolegniomycetes</taxon>
        <taxon>Saprolegniales</taxon>
        <taxon>Achlyaceae</taxon>
        <taxon>Thraustotheca</taxon>
    </lineage>
</organism>
<protein>
    <submittedName>
        <fullName evidence="1">Uncharacterized protein</fullName>
    </submittedName>
</protein>
<keyword evidence="2" id="KW-1185">Reference proteome</keyword>
<comment type="caution">
    <text evidence="1">The sequence shown here is derived from an EMBL/GenBank/DDBJ whole genome shotgun (WGS) entry which is preliminary data.</text>
</comment>
<dbReference type="EMBL" id="JNBS01003089">
    <property type="protein sequence ID" value="OQR88634.1"/>
    <property type="molecule type" value="Genomic_DNA"/>
</dbReference>
<name>A0A1V9YS34_9STRA</name>
<sequence length="69" mass="7645">METSAINDIIVHEVSPTLATYFEPYSYLVIDILWSTDGCLEGKASSGTTNTTTVWGYKYDTCSVDLRSI</sequence>
<gene>
    <name evidence="1" type="ORF">THRCLA_22828</name>
</gene>
<evidence type="ECO:0000313" key="2">
    <source>
        <dbReference type="Proteomes" id="UP000243217"/>
    </source>
</evidence>
<dbReference type="AlphaFoldDB" id="A0A1V9YS34"/>
<reference evidence="1 2" key="1">
    <citation type="journal article" date="2014" name="Genome Biol. Evol.">
        <title>The secreted proteins of Achlya hypogyna and Thraustotheca clavata identify the ancestral oomycete secretome and reveal gene acquisitions by horizontal gene transfer.</title>
        <authorList>
            <person name="Misner I."/>
            <person name="Blouin N."/>
            <person name="Leonard G."/>
            <person name="Richards T.A."/>
            <person name="Lane C.E."/>
        </authorList>
    </citation>
    <scope>NUCLEOTIDE SEQUENCE [LARGE SCALE GENOMIC DNA]</scope>
    <source>
        <strain evidence="1 2">ATCC 34112</strain>
    </source>
</reference>
<dbReference type="Proteomes" id="UP000243217">
    <property type="component" value="Unassembled WGS sequence"/>
</dbReference>
<accession>A0A1V9YS34</accession>
<evidence type="ECO:0000313" key="1">
    <source>
        <dbReference type="EMBL" id="OQR88634.1"/>
    </source>
</evidence>
<proteinExistence type="predicted"/>